<dbReference type="InterPro" id="IPR001179">
    <property type="entry name" value="PPIase_FKBP_dom"/>
</dbReference>
<keyword evidence="3 5" id="KW-0697">Rotamase</keyword>
<feature type="signal peptide" evidence="6">
    <location>
        <begin position="1"/>
        <end position="22"/>
    </location>
</feature>
<dbReference type="InterPro" id="IPR046357">
    <property type="entry name" value="PPIase_dom_sf"/>
</dbReference>
<keyword evidence="9" id="KW-1185">Reference proteome</keyword>
<keyword evidence="6" id="KW-0732">Signal</keyword>
<protein>
    <recommendedName>
        <fullName evidence="2 5">peptidylprolyl isomerase</fullName>
        <ecNumber evidence="2 5">5.2.1.8</ecNumber>
    </recommendedName>
</protein>
<dbReference type="AlphaFoldDB" id="A0A9E8MKQ4"/>
<evidence type="ECO:0000256" key="3">
    <source>
        <dbReference type="ARBA" id="ARBA00023110"/>
    </source>
</evidence>
<dbReference type="PROSITE" id="PS51257">
    <property type="entry name" value="PROKAR_LIPOPROTEIN"/>
    <property type="match status" value="1"/>
</dbReference>
<proteinExistence type="predicted"/>
<evidence type="ECO:0000313" key="9">
    <source>
        <dbReference type="Proteomes" id="UP001164706"/>
    </source>
</evidence>
<evidence type="ECO:0000256" key="2">
    <source>
        <dbReference type="ARBA" id="ARBA00013194"/>
    </source>
</evidence>
<name>A0A9E8MKQ4_9MICO</name>
<dbReference type="Gene3D" id="3.10.50.40">
    <property type="match status" value="1"/>
</dbReference>
<organism evidence="8 9">
    <name type="scientific">Microcella daejeonensis</name>
    <dbReference type="NCBI Taxonomy" id="2994971"/>
    <lineage>
        <taxon>Bacteria</taxon>
        <taxon>Bacillati</taxon>
        <taxon>Actinomycetota</taxon>
        <taxon>Actinomycetes</taxon>
        <taxon>Micrococcales</taxon>
        <taxon>Microbacteriaceae</taxon>
        <taxon>Microcella</taxon>
    </lineage>
</organism>
<evidence type="ECO:0000313" key="8">
    <source>
        <dbReference type="EMBL" id="WAB81303.1"/>
    </source>
</evidence>
<gene>
    <name evidence="8" type="ORF">OVN18_12310</name>
</gene>
<evidence type="ECO:0000256" key="4">
    <source>
        <dbReference type="ARBA" id="ARBA00023235"/>
    </source>
</evidence>
<dbReference type="KEGG" id="mdb:OVN18_12310"/>
<comment type="catalytic activity">
    <reaction evidence="1 5">
        <text>[protein]-peptidylproline (omega=180) = [protein]-peptidylproline (omega=0)</text>
        <dbReference type="Rhea" id="RHEA:16237"/>
        <dbReference type="Rhea" id="RHEA-COMP:10747"/>
        <dbReference type="Rhea" id="RHEA-COMP:10748"/>
        <dbReference type="ChEBI" id="CHEBI:83833"/>
        <dbReference type="ChEBI" id="CHEBI:83834"/>
        <dbReference type="EC" id="5.2.1.8"/>
    </reaction>
</comment>
<dbReference type="PANTHER" id="PTHR45779">
    <property type="entry name" value="PEPTIDYLPROLYL ISOMERASE"/>
    <property type="match status" value="1"/>
</dbReference>
<dbReference type="EMBL" id="CP113089">
    <property type="protein sequence ID" value="WAB81303.1"/>
    <property type="molecule type" value="Genomic_DNA"/>
</dbReference>
<feature type="domain" description="PPIase FKBP-type" evidence="7">
    <location>
        <begin position="231"/>
        <end position="325"/>
    </location>
</feature>
<dbReference type="EC" id="5.2.1.8" evidence="2 5"/>
<evidence type="ECO:0000256" key="1">
    <source>
        <dbReference type="ARBA" id="ARBA00000971"/>
    </source>
</evidence>
<feature type="chain" id="PRO_5038806056" description="peptidylprolyl isomerase" evidence="6">
    <location>
        <begin position="23"/>
        <end position="326"/>
    </location>
</feature>
<evidence type="ECO:0000259" key="7">
    <source>
        <dbReference type="PROSITE" id="PS50059"/>
    </source>
</evidence>
<dbReference type="GO" id="GO:0003755">
    <property type="term" value="F:peptidyl-prolyl cis-trans isomerase activity"/>
    <property type="evidence" value="ECO:0007669"/>
    <property type="project" value="UniProtKB-KW"/>
</dbReference>
<sequence length="326" mass="32995">MRTEAAALILSGVLLASLTACTAAPAVCEPVIGAGSGAATVDAAGEVGETPEVTFPTPLFSERPQKAVLVPGDGVIVPTGGIVDLEVSLFDASSGELITATAYDEEQEPLRTTAGEAVEGSTTPLFAEAVQCAEVGSRIAVTGSIADVFGAGTLDPGLGIEDDAPVIAVIDVMQSYLGRATGTPQLGAQGVPAVVSSPEGVPGVTIPDEEAPDELRTHVLVSGDGDTVEESDRVVLHYTGLLWDEKTVFDSSWERGAAATFPAVSFEDDPEGVVPGLAEALVGSTVGSQLVVVIPPEDGYPEGQAPATVPAGSTMVFVVDVLGIEE</sequence>
<evidence type="ECO:0000256" key="6">
    <source>
        <dbReference type="SAM" id="SignalP"/>
    </source>
</evidence>
<keyword evidence="4 5" id="KW-0413">Isomerase</keyword>
<dbReference type="PROSITE" id="PS50059">
    <property type="entry name" value="FKBP_PPIASE"/>
    <property type="match status" value="1"/>
</dbReference>
<dbReference type="Proteomes" id="UP001164706">
    <property type="component" value="Chromosome"/>
</dbReference>
<dbReference type="PANTHER" id="PTHR45779:SF7">
    <property type="entry name" value="PEPTIDYLPROLYL ISOMERASE"/>
    <property type="match status" value="1"/>
</dbReference>
<accession>A0A9E8MKQ4</accession>
<reference evidence="8" key="1">
    <citation type="submission" date="2022-11" db="EMBL/GenBank/DDBJ databases">
        <title>Description of Microcella daejonensis nov. sp, isolated from riverside soil.</title>
        <authorList>
            <person name="Molina K.M."/>
            <person name="Kim S.B."/>
        </authorList>
    </citation>
    <scope>NUCLEOTIDE SEQUENCE</scope>
    <source>
        <strain evidence="8">MMS21-STM12</strain>
    </source>
</reference>
<dbReference type="InterPro" id="IPR044609">
    <property type="entry name" value="FKBP2/11"/>
</dbReference>
<dbReference type="RefSeq" id="WP_267781052.1">
    <property type="nucleotide sequence ID" value="NZ_CP113089.1"/>
</dbReference>
<evidence type="ECO:0000256" key="5">
    <source>
        <dbReference type="PROSITE-ProRule" id="PRU00277"/>
    </source>
</evidence>
<dbReference type="SUPFAM" id="SSF54534">
    <property type="entry name" value="FKBP-like"/>
    <property type="match status" value="1"/>
</dbReference>
<dbReference type="Pfam" id="PF00254">
    <property type="entry name" value="FKBP_C"/>
    <property type="match status" value="1"/>
</dbReference>